<keyword evidence="3" id="KW-1185">Reference proteome</keyword>
<dbReference type="InterPro" id="IPR041698">
    <property type="entry name" value="Methyltransf_25"/>
</dbReference>
<comment type="caution">
    <text evidence="2">The sequence shown here is derived from an EMBL/GenBank/DDBJ whole genome shotgun (WGS) entry which is preliminary data.</text>
</comment>
<dbReference type="CDD" id="cd02440">
    <property type="entry name" value="AdoMet_MTases"/>
    <property type="match status" value="1"/>
</dbReference>
<evidence type="ECO:0000313" key="2">
    <source>
        <dbReference type="EMBL" id="MDO5972811.1"/>
    </source>
</evidence>
<dbReference type="Gene3D" id="3.40.50.150">
    <property type="entry name" value="Vaccinia Virus protein VP39"/>
    <property type="match status" value="1"/>
</dbReference>
<name>A0ABT8WI49_9FLAO</name>
<dbReference type="Pfam" id="PF13649">
    <property type="entry name" value="Methyltransf_25"/>
    <property type="match status" value="1"/>
</dbReference>
<dbReference type="EC" id="2.1.-.-" evidence="2"/>
<evidence type="ECO:0000259" key="1">
    <source>
        <dbReference type="Pfam" id="PF13649"/>
    </source>
</evidence>
<reference evidence="2" key="1">
    <citation type="submission" date="2023-07" db="EMBL/GenBank/DDBJ databases">
        <title>Two novel species in the genus Flavivirga.</title>
        <authorList>
            <person name="Kwon K."/>
        </authorList>
    </citation>
    <scope>NUCLEOTIDE SEQUENCE</scope>
    <source>
        <strain evidence="2">KACC 14158</strain>
    </source>
</reference>
<dbReference type="SUPFAM" id="SSF53335">
    <property type="entry name" value="S-adenosyl-L-methionine-dependent methyltransferases"/>
    <property type="match status" value="1"/>
</dbReference>
<sequence length="189" mass="21771">MDRGYYKTKESVEEYIKLAKGFNGSQLIEKLKKVLPNNSVLLEIGSGPGSDWEILKKSFNVVGSDNSAEFLSFLIAKNPNEEFLELDAITLKTDKKFDGIYSNKVMHHLRDNELTESFKRQHDILNSNGIICHSFWSGEGSEIFKGLFVNYHNKADLKKFYENSFEILHLDFYKEFDDNDSLLLIGNKK</sequence>
<keyword evidence="2" id="KW-0489">Methyltransferase</keyword>
<proteinExistence type="predicted"/>
<feature type="domain" description="Methyltransferase" evidence="1">
    <location>
        <begin position="42"/>
        <end position="129"/>
    </location>
</feature>
<organism evidence="2 3">
    <name type="scientific">Flavivirga jejuensis</name>
    <dbReference type="NCBI Taxonomy" id="870487"/>
    <lineage>
        <taxon>Bacteria</taxon>
        <taxon>Pseudomonadati</taxon>
        <taxon>Bacteroidota</taxon>
        <taxon>Flavobacteriia</taxon>
        <taxon>Flavobacteriales</taxon>
        <taxon>Flavobacteriaceae</taxon>
        <taxon>Flavivirga</taxon>
    </lineage>
</organism>
<dbReference type="Proteomes" id="UP001176806">
    <property type="component" value="Unassembled WGS sequence"/>
</dbReference>
<dbReference type="GO" id="GO:0032259">
    <property type="term" value="P:methylation"/>
    <property type="evidence" value="ECO:0007669"/>
    <property type="project" value="UniProtKB-KW"/>
</dbReference>
<protein>
    <submittedName>
        <fullName evidence="2">Class I SAM-dependent methyltransferase</fullName>
        <ecNumber evidence="2">2.1.-.-</ecNumber>
    </submittedName>
</protein>
<dbReference type="RefSeq" id="WP_303299871.1">
    <property type="nucleotide sequence ID" value="NZ_BAABDA010000042.1"/>
</dbReference>
<accession>A0ABT8WI49</accession>
<dbReference type="EMBL" id="JAUOEL010000001">
    <property type="protein sequence ID" value="MDO5972811.1"/>
    <property type="molecule type" value="Genomic_DNA"/>
</dbReference>
<dbReference type="InterPro" id="IPR029063">
    <property type="entry name" value="SAM-dependent_MTases_sf"/>
</dbReference>
<keyword evidence="2" id="KW-0808">Transferase</keyword>
<evidence type="ECO:0000313" key="3">
    <source>
        <dbReference type="Proteomes" id="UP001176806"/>
    </source>
</evidence>
<gene>
    <name evidence="2" type="ORF">Q4Q40_01330</name>
</gene>
<dbReference type="GO" id="GO:0008168">
    <property type="term" value="F:methyltransferase activity"/>
    <property type="evidence" value="ECO:0007669"/>
    <property type="project" value="UniProtKB-KW"/>
</dbReference>